<sequence length="144" mass="16540">MTPDQPQQIPFSPSPKQTPYEAIGGAERLRKLVEAFYKRVKADPDLSPIFPEDLTPVMEKQYKFLTQFLGGPSLYTDEYGPPRLRMRHLPFPITPKRAKAWLNCMAQAMDEVGLEGPARDLFFHRLVLTAEHMINAEDDNQPRQ</sequence>
<evidence type="ECO:0000256" key="7">
    <source>
        <dbReference type="SAM" id="MobiDB-lite"/>
    </source>
</evidence>
<dbReference type="PANTHER" id="PTHR47366:SF1">
    <property type="entry name" value="TWO-ON-TWO HEMOGLOBIN-3"/>
    <property type="match status" value="1"/>
</dbReference>
<dbReference type="GO" id="GO:0046872">
    <property type="term" value="F:metal ion binding"/>
    <property type="evidence" value="ECO:0007669"/>
    <property type="project" value="UniProtKB-KW"/>
</dbReference>
<keyword evidence="3" id="KW-0349">Heme</keyword>
<keyword evidence="2" id="KW-0813">Transport</keyword>
<dbReference type="GO" id="GO:0005344">
    <property type="term" value="F:oxygen carrier activity"/>
    <property type="evidence" value="ECO:0007669"/>
    <property type="project" value="InterPro"/>
</dbReference>
<name>A0A1Y3PFF1_9BACI</name>
<dbReference type="EMBL" id="LZRT01000094">
    <property type="protein sequence ID" value="OUM86072.1"/>
    <property type="molecule type" value="Genomic_DNA"/>
</dbReference>
<dbReference type="SUPFAM" id="SSF46458">
    <property type="entry name" value="Globin-like"/>
    <property type="match status" value="1"/>
</dbReference>
<evidence type="ECO:0000256" key="3">
    <source>
        <dbReference type="ARBA" id="ARBA00022617"/>
    </source>
</evidence>
<organism evidence="8 9">
    <name type="scientific">Bacillus thermozeamaize</name>
    <dbReference type="NCBI Taxonomy" id="230954"/>
    <lineage>
        <taxon>Bacteria</taxon>
        <taxon>Bacillati</taxon>
        <taxon>Bacillota</taxon>
        <taxon>Bacilli</taxon>
        <taxon>Bacillales</taxon>
        <taxon>Bacillaceae</taxon>
        <taxon>Bacillus</taxon>
    </lineage>
</organism>
<dbReference type="AlphaFoldDB" id="A0A1Y3PFF1"/>
<evidence type="ECO:0000256" key="5">
    <source>
        <dbReference type="ARBA" id="ARBA00023004"/>
    </source>
</evidence>
<evidence type="ECO:0000256" key="2">
    <source>
        <dbReference type="ARBA" id="ARBA00022448"/>
    </source>
</evidence>
<keyword evidence="5" id="KW-0408">Iron</keyword>
<dbReference type="Pfam" id="PF01152">
    <property type="entry name" value="Bac_globin"/>
    <property type="match status" value="1"/>
</dbReference>
<comment type="cofactor">
    <cofactor evidence="1">
        <name>heme</name>
        <dbReference type="ChEBI" id="CHEBI:30413"/>
    </cofactor>
</comment>
<dbReference type="CDD" id="cd14772">
    <property type="entry name" value="TrHb2_Bs-trHb-like_O"/>
    <property type="match status" value="1"/>
</dbReference>
<dbReference type="GO" id="GO:0019825">
    <property type="term" value="F:oxygen binding"/>
    <property type="evidence" value="ECO:0007669"/>
    <property type="project" value="InterPro"/>
</dbReference>
<evidence type="ECO:0000256" key="4">
    <source>
        <dbReference type="ARBA" id="ARBA00022723"/>
    </source>
</evidence>
<dbReference type="InterPro" id="IPR012292">
    <property type="entry name" value="Globin/Proto"/>
</dbReference>
<dbReference type="InterPro" id="IPR044203">
    <property type="entry name" value="GlbO/GLB3-like"/>
</dbReference>
<dbReference type="InterPro" id="IPR009050">
    <property type="entry name" value="Globin-like_sf"/>
</dbReference>
<dbReference type="GO" id="GO:0020037">
    <property type="term" value="F:heme binding"/>
    <property type="evidence" value="ECO:0007669"/>
    <property type="project" value="InterPro"/>
</dbReference>
<comment type="caution">
    <text evidence="8">The sequence shown here is derived from an EMBL/GenBank/DDBJ whole genome shotgun (WGS) entry which is preliminary data.</text>
</comment>
<gene>
    <name evidence="8" type="ORF">BAA01_01625</name>
</gene>
<evidence type="ECO:0000256" key="1">
    <source>
        <dbReference type="ARBA" id="ARBA00001971"/>
    </source>
</evidence>
<dbReference type="FunFam" id="1.10.490.10:FF:000004">
    <property type="entry name" value="Group 2 hemoglobin yjbI"/>
    <property type="match status" value="1"/>
</dbReference>
<keyword evidence="4" id="KW-0479">Metal-binding</keyword>
<feature type="compositionally biased region" description="Polar residues" evidence="7">
    <location>
        <begin position="1"/>
        <end position="17"/>
    </location>
</feature>
<evidence type="ECO:0000256" key="6">
    <source>
        <dbReference type="ARBA" id="ARBA00034496"/>
    </source>
</evidence>
<evidence type="ECO:0000313" key="9">
    <source>
        <dbReference type="Proteomes" id="UP000196475"/>
    </source>
</evidence>
<dbReference type="PANTHER" id="PTHR47366">
    <property type="entry name" value="TWO-ON-TWO HEMOGLOBIN-3"/>
    <property type="match status" value="1"/>
</dbReference>
<feature type="region of interest" description="Disordered" evidence="7">
    <location>
        <begin position="1"/>
        <end position="20"/>
    </location>
</feature>
<dbReference type="Gene3D" id="1.10.490.10">
    <property type="entry name" value="Globins"/>
    <property type="match status" value="1"/>
</dbReference>
<evidence type="ECO:0000313" key="8">
    <source>
        <dbReference type="EMBL" id="OUM86072.1"/>
    </source>
</evidence>
<comment type="similarity">
    <text evidence="6">Belongs to the truncated hemoglobin family. Group II subfamily.</text>
</comment>
<dbReference type="InterPro" id="IPR001486">
    <property type="entry name" value="Hemoglobin_trunc"/>
</dbReference>
<dbReference type="Proteomes" id="UP000196475">
    <property type="component" value="Unassembled WGS sequence"/>
</dbReference>
<reference evidence="9" key="1">
    <citation type="submission" date="2016-06" db="EMBL/GenBank/DDBJ databases">
        <authorList>
            <person name="Nascimento L."/>
            <person name="Pereira R.V."/>
            <person name="Martins L.F."/>
            <person name="Quaggio R.B."/>
            <person name="Silva A.M."/>
            <person name="Setubal J.C."/>
        </authorList>
    </citation>
    <scope>NUCLEOTIDE SEQUENCE [LARGE SCALE GENOMIC DNA]</scope>
</reference>
<proteinExistence type="inferred from homology"/>
<protein>
    <submittedName>
        <fullName evidence="8">Globin</fullName>
    </submittedName>
</protein>
<accession>A0A1Y3PFF1</accession>